<dbReference type="SUPFAM" id="SSF53067">
    <property type="entry name" value="Actin-like ATPase domain"/>
    <property type="match status" value="2"/>
</dbReference>
<comment type="caution">
    <text evidence="7">The sequence shown here is derived from an EMBL/GenBank/DDBJ whole genome shotgun (WGS) entry which is preliminary data.</text>
</comment>
<evidence type="ECO:0000256" key="1">
    <source>
        <dbReference type="ARBA" id="ARBA00001946"/>
    </source>
</evidence>
<dbReference type="GO" id="GO:0008865">
    <property type="term" value="F:fructokinase activity"/>
    <property type="evidence" value="ECO:0007669"/>
    <property type="project" value="UniProtKB-EC"/>
</dbReference>
<sequence length="295" mass="30330">MTIFGAIEAGGTKFVCAVGSSGGGSLRTTTIPTRDPDGTFADVEAFFRSAADLGPLAGLGIASFGPVGVDPALPQYGRILATPKPGWEGTDMIARARDFLDVPIGLDTDVNAAALAEIAAIGGGLRHLAYVTVGTGIGVGLVSAGRTVHGIGHPEAGHIPVRRHPAHGDFAGLCPFHGDCLEGLAAGPAVAAAWDITPSHIPHDHPFWDVEASYLAQLCASLFLTTGPERIVLGGGVMKQERLLPLIRARTLDLLGGYVHALRTIEDMERTIVPPACGEPSGLVGAFLLAEDAAA</sequence>
<comment type="catalytic activity">
    <reaction evidence="6">
        <text>D-fructose + ATP = D-fructose 6-phosphate + ADP + H(+)</text>
        <dbReference type="Rhea" id="RHEA:16125"/>
        <dbReference type="ChEBI" id="CHEBI:15378"/>
        <dbReference type="ChEBI" id="CHEBI:30616"/>
        <dbReference type="ChEBI" id="CHEBI:37721"/>
        <dbReference type="ChEBI" id="CHEBI:61527"/>
        <dbReference type="ChEBI" id="CHEBI:456216"/>
        <dbReference type="EC" id="2.7.1.4"/>
    </reaction>
</comment>
<keyword evidence="4" id="KW-0460">Magnesium</keyword>
<evidence type="ECO:0000256" key="5">
    <source>
        <dbReference type="ARBA" id="ARBA00038887"/>
    </source>
</evidence>
<dbReference type="InterPro" id="IPR043129">
    <property type="entry name" value="ATPase_NBD"/>
</dbReference>
<gene>
    <name evidence="7" type="ORF">A8V01_24130</name>
</gene>
<dbReference type="PANTHER" id="PTHR42742">
    <property type="entry name" value="TRANSCRIPTIONAL REPRESSOR MPRA"/>
    <property type="match status" value="1"/>
</dbReference>
<dbReference type="PROSITE" id="PS01125">
    <property type="entry name" value="ROK"/>
    <property type="match status" value="1"/>
</dbReference>
<reference evidence="7 8" key="1">
    <citation type="submission" date="2016-05" db="EMBL/GenBank/DDBJ databases">
        <title>Complete genome sequence of Novosphingobium guangzhouense SA925(T).</title>
        <authorList>
            <person name="Sha S."/>
        </authorList>
    </citation>
    <scope>NUCLEOTIDE SEQUENCE [LARGE SCALE GENOMIC DNA]</scope>
    <source>
        <strain evidence="7 8">SA925</strain>
    </source>
</reference>
<proteinExistence type="predicted"/>
<dbReference type="EMBL" id="LYMM01000053">
    <property type="protein sequence ID" value="PNU03269.1"/>
    <property type="molecule type" value="Genomic_DNA"/>
</dbReference>
<evidence type="ECO:0000256" key="2">
    <source>
        <dbReference type="ARBA" id="ARBA00022723"/>
    </source>
</evidence>
<dbReference type="OrthoDB" id="9783435at2"/>
<dbReference type="AlphaFoldDB" id="A0A2K2FWV1"/>
<organism evidence="7 8">
    <name type="scientific">Novosphingobium guangzhouense</name>
    <dbReference type="NCBI Taxonomy" id="1850347"/>
    <lineage>
        <taxon>Bacteria</taxon>
        <taxon>Pseudomonadati</taxon>
        <taxon>Pseudomonadota</taxon>
        <taxon>Alphaproteobacteria</taxon>
        <taxon>Sphingomonadales</taxon>
        <taxon>Sphingomonadaceae</taxon>
        <taxon>Novosphingobium</taxon>
    </lineage>
</organism>
<dbReference type="EC" id="2.7.1.4" evidence="5"/>
<evidence type="ECO:0000256" key="6">
    <source>
        <dbReference type="ARBA" id="ARBA00048451"/>
    </source>
</evidence>
<dbReference type="Gene3D" id="3.30.420.40">
    <property type="match status" value="2"/>
</dbReference>
<name>A0A2K2FWV1_9SPHN</name>
<keyword evidence="8" id="KW-1185">Reference proteome</keyword>
<dbReference type="PANTHER" id="PTHR42742:SF3">
    <property type="entry name" value="FRUCTOKINASE"/>
    <property type="match status" value="1"/>
</dbReference>
<dbReference type="CDD" id="cd24067">
    <property type="entry name" value="ASKHA_NBD_ROK_BsFRK-like"/>
    <property type="match status" value="1"/>
</dbReference>
<evidence type="ECO:0000256" key="3">
    <source>
        <dbReference type="ARBA" id="ARBA00022833"/>
    </source>
</evidence>
<comment type="cofactor">
    <cofactor evidence="1">
        <name>Mg(2+)</name>
        <dbReference type="ChEBI" id="CHEBI:18420"/>
    </cofactor>
</comment>
<keyword evidence="2" id="KW-0479">Metal-binding</keyword>
<protein>
    <recommendedName>
        <fullName evidence="5">fructokinase</fullName>
        <ecNumber evidence="5">2.7.1.4</ecNumber>
    </recommendedName>
</protein>
<evidence type="ECO:0000313" key="8">
    <source>
        <dbReference type="Proteomes" id="UP000236327"/>
    </source>
</evidence>
<accession>A0A2K2FWV1</accession>
<dbReference type="Proteomes" id="UP000236327">
    <property type="component" value="Unassembled WGS sequence"/>
</dbReference>
<evidence type="ECO:0000313" key="7">
    <source>
        <dbReference type="EMBL" id="PNU03269.1"/>
    </source>
</evidence>
<dbReference type="GO" id="GO:0046872">
    <property type="term" value="F:metal ion binding"/>
    <property type="evidence" value="ECO:0007669"/>
    <property type="project" value="UniProtKB-KW"/>
</dbReference>
<evidence type="ECO:0000256" key="4">
    <source>
        <dbReference type="ARBA" id="ARBA00022842"/>
    </source>
</evidence>
<dbReference type="Pfam" id="PF00480">
    <property type="entry name" value="ROK"/>
    <property type="match status" value="1"/>
</dbReference>
<keyword evidence="3" id="KW-0862">Zinc</keyword>
<dbReference type="InterPro" id="IPR049874">
    <property type="entry name" value="ROK_cs"/>
</dbReference>
<dbReference type="InterPro" id="IPR051804">
    <property type="entry name" value="Carb_Metab_Reg_Kinase/Isom"/>
</dbReference>
<dbReference type="InterPro" id="IPR000600">
    <property type="entry name" value="ROK"/>
</dbReference>
<dbReference type="RefSeq" id="WP_103097961.1">
    <property type="nucleotide sequence ID" value="NZ_LYMM01000053.1"/>
</dbReference>